<evidence type="ECO:0000313" key="21">
    <source>
        <dbReference type="RefSeq" id="XP_052759452.1"/>
    </source>
</evidence>
<dbReference type="InterPro" id="IPR008271">
    <property type="entry name" value="Ser/Thr_kinase_AS"/>
</dbReference>
<evidence type="ECO:0000256" key="1">
    <source>
        <dbReference type="ARBA" id="ARBA00012513"/>
    </source>
</evidence>
<feature type="compositionally biased region" description="Basic residues" evidence="13">
    <location>
        <begin position="24"/>
        <end position="33"/>
    </location>
</feature>
<dbReference type="RefSeq" id="XP_052759452.1">
    <property type="nucleotide sequence ID" value="XM_052903492.1"/>
</dbReference>
<dbReference type="RefSeq" id="XP_052759438.1">
    <property type="nucleotide sequence ID" value="XM_052903478.1"/>
</dbReference>
<evidence type="ECO:0000256" key="6">
    <source>
        <dbReference type="ARBA" id="ARBA00022840"/>
    </source>
</evidence>
<evidence type="ECO:0000256" key="13">
    <source>
        <dbReference type="SAM" id="MobiDB-lite"/>
    </source>
</evidence>
<evidence type="ECO:0000256" key="5">
    <source>
        <dbReference type="ARBA" id="ARBA00022777"/>
    </source>
</evidence>
<dbReference type="Pfam" id="PF00069">
    <property type="entry name" value="Pkinase"/>
    <property type="match status" value="1"/>
</dbReference>
<organism evidence="15 16">
    <name type="scientific">Galleria mellonella</name>
    <name type="common">Greater wax moth</name>
    <dbReference type="NCBI Taxonomy" id="7137"/>
    <lineage>
        <taxon>Eukaryota</taxon>
        <taxon>Metazoa</taxon>
        <taxon>Ecdysozoa</taxon>
        <taxon>Arthropoda</taxon>
        <taxon>Hexapoda</taxon>
        <taxon>Insecta</taxon>
        <taxon>Pterygota</taxon>
        <taxon>Neoptera</taxon>
        <taxon>Endopterygota</taxon>
        <taxon>Lepidoptera</taxon>
        <taxon>Glossata</taxon>
        <taxon>Ditrysia</taxon>
        <taxon>Pyraloidea</taxon>
        <taxon>Pyralidae</taxon>
        <taxon>Galleriinae</taxon>
        <taxon>Galleria</taxon>
    </lineage>
</organism>
<feature type="region of interest" description="Disordered" evidence="13">
    <location>
        <begin position="84"/>
        <end position="248"/>
    </location>
</feature>
<feature type="region of interest" description="Disordered" evidence="13">
    <location>
        <begin position="16"/>
        <end position="70"/>
    </location>
</feature>
<evidence type="ECO:0000313" key="17">
    <source>
        <dbReference type="RefSeq" id="XP_052759427.1"/>
    </source>
</evidence>
<feature type="compositionally biased region" description="Basic and acidic residues" evidence="13">
    <location>
        <begin position="85"/>
        <end position="202"/>
    </location>
</feature>
<evidence type="ECO:0000256" key="2">
    <source>
        <dbReference type="ARBA" id="ARBA00022527"/>
    </source>
</evidence>
<dbReference type="PANTHER" id="PTHR24058">
    <property type="entry name" value="DUAL SPECIFICITY PROTEIN KINASE"/>
    <property type="match status" value="1"/>
</dbReference>
<feature type="region of interest" description="Disordered" evidence="13">
    <location>
        <begin position="262"/>
        <end position="330"/>
    </location>
</feature>
<evidence type="ECO:0000256" key="8">
    <source>
        <dbReference type="ARBA" id="ARBA00023637"/>
    </source>
</evidence>
<dbReference type="PANTHER" id="PTHR24058:SF103">
    <property type="entry name" value="SERINE_THREONINE-PROTEIN KINASE PRP4 HOMOLOG"/>
    <property type="match status" value="1"/>
</dbReference>
<evidence type="ECO:0000256" key="9">
    <source>
        <dbReference type="ARBA" id="ARBA00031858"/>
    </source>
</evidence>
<dbReference type="RefSeq" id="XP_026761115.2">
    <property type="nucleotide sequence ID" value="XM_026905314.3"/>
</dbReference>
<dbReference type="RefSeq" id="XP_052759427.1">
    <property type="nucleotide sequence ID" value="XM_052903467.1"/>
</dbReference>
<dbReference type="GeneID" id="113520053"/>
<keyword evidence="15" id="KW-1185">Reference proteome</keyword>
<comment type="similarity">
    <text evidence="7">Belongs to the protein kinase superfamily. CMGC Ser/Thr protein kinase family.</text>
</comment>
<evidence type="ECO:0000259" key="14">
    <source>
        <dbReference type="PROSITE" id="PS50011"/>
    </source>
</evidence>
<reference evidence="16 17" key="1">
    <citation type="submission" date="2025-05" db="UniProtKB">
        <authorList>
            <consortium name="RefSeq"/>
        </authorList>
    </citation>
    <scope>IDENTIFICATION</scope>
    <source>
        <tissue evidence="16 17">Whole larvae</tissue>
    </source>
</reference>
<dbReference type="EC" id="2.7.11.1" evidence="1"/>
<comment type="catalytic activity">
    <reaction evidence="11">
        <text>L-threonyl-[protein] + ATP = O-phospho-L-threonyl-[protein] + ADP + H(+)</text>
        <dbReference type="Rhea" id="RHEA:46608"/>
        <dbReference type="Rhea" id="RHEA-COMP:11060"/>
        <dbReference type="Rhea" id="RHEA-COMP:11605"/>
        <dbReference type="ChEBI" id="CHEBI:15378"/>
        <dbReference type="ChEBI" id="CHEBI:30013"/>
        <dbReference type="ChEBI" id="CHEBI:30616"/>
        <dbReference type="ChEBI" id="CHEBI:61977"/>
        <dbReference type="ChEBI" id="CHEBI:456216"/>
        <dbReference type="EC" id="2.7.11.1"/>
    </reaction>
    <physiologicalReaction direction="left-to-right" evidence="11">
        <dbReference type="Rhea" id="RHEA:46609"/>
    </physiologicalReaction>
</comment>
<name>A0A6J1X4Y2_GALME</name>
<dbReference type="PROSITE" id="PS50011">
    <property type="entry name" value="PROTEIN_KINASE_DOM"/>
    <property type="match status" value="1"/>
</dbReference>
<dbReference type="Gene3D" id="3.30.200.20">
    <property type="entry name" value="Phosphorylase Kinase, domain 1"/>
    <property type="match status" value="1"/>
</dbReference>
<dbReference type="RefSeq" id="XP_052759447.1">
    <property type="nucleotide sequence ID" value="XM_052903487.1"/>
</dbReference>
<keyword evidence="2" id="KW-0723">Serine/threonine-protein kinase</keyword>
<evidence type="ECO:0000313" key="15">
    <source>
        <dbReference type="Proteomes" id="UP001652740"/>
    </source>
</evidence>
<keyword evidence="5 16" id="KW-0418">Kinase</keyword>
<evidence type="ECO:0000313" key="19">
    <source>
        <dbReference type="RefSeq" id="XP_052759442.1"/>
    </source>
</evidence>
<feature type="compositionally biased region" description="Basic and acidic residues" evidence="13">
    <location>
        <begin position="294"/>
        <end position="305"/>
    </location>
</feature>
<feature type="compositionally biased region" description="Basic and acidic residues" evidence="13">
    <location>
        <begin position="34"/>
        <end position="46"/>
    </location>
</feature>
<accession>A0A6J1X4Y2</accession>
<dbReference type="InterPro" id="IPR044092">
    <property type="entry name" value="STKc_PRP4"/>
</dbReference>
<gene>
    <name evidence="16 17" type="primary">LOC113520053</name>
    <name evidence="18 19" type="synonym">LOC128202601</name>
    <name evidence="20 21" type="synonym">LOC128202604</name>
</gene>
<dbReference type="Gene3D" id="1.10.510.10">
    <property type="entry name" value="Transferase(Phosphotransferase) domain 1"/>
    <property type="match status" value="1"/>
</dbReference>
<evidence type="ECO:0000256" key="10">
    <source>
        <dbReference type="ARBA" id="ARBA00046964"/>
    </source>
</evidence>
<dbReference type="PROSITE" id="PS00108">
    <property type="entry name" value="PROTEIN_KINASE_ST"/>
    <property type="match status" value="1"/>
</dbReference>
<dbReference type="InterPro" id="IPR050494">
    <property type="entry name" value="Ser_Thr_dual-spec_kinase"/>
</dbReference>
<evidence type="ECO:0000256" key="11">
    <source>
        <dbReference type="ARBA" id="ARBA00048659"/>
    </source>
</evidence>
<evidence type="ECO:0000256" key="4">
    <source>
        <dbReference type="ARBA" id="ARBA00022741"/>
    </source>
</evidence>
<dbReference type="RefSeq" id="XP_052759442.1">
    <property type="nucleotide sequence ID" value="XM_052903482.1"/>
</dbReference>
<feature type="compositionally biased region" description="Acidic residues" evidence="13">
    <location>
        <begin position="227"/>
        <end position="246"/>
    </location>
</feature>
<sequence>MDKEIKLEADRFVYHDSLKDEDRKKRKTHKKSRRESVDEYEKDYKSRSSSNGRRSHTKKSHDKDHSLDELMKRKELLEACLVAYKSDKSDGETEQPSHKKKKDRDYEYRRSNKHMSIKDRSSERDRYKCKRYGEDLRQIINRERRKEMEKEREYRERKETERNRERDVERRSIEMKRKEREPRTRQTRDRSPIVRRDRERSRDRNHRRTHKHQNSINEVAQIVPCSSDEESNLVINTDDDEEIEEQIIEKRREERERLIKKLRGINNGPLEQQQQQVAVSTSPDVKPDNMNSDIKQDKCETKGESDQDETTNSDSKSDVSGLAGNIDNESKTNIKLEKSVKSKSWDMFADQDSFSVDTSTAGKPRSDNALENPSLIDNWDDAEGYYRVRIGESLDERYNVYGYTGQGVFSNVVRARDQRANCDVAVKIIRNNAMMHKTGLREIEILKRLNDADPHDKFHCLRLSRHFFHKQHLCMVMEPLSMNLREVLKKYGKNSGIHIKAVRCYTMQMLSALELLKKTGILHADIKPDNILVDDSKLTLKLCDFGSASCVTENEITPYLVSRFYRAPEIILGSAYDHGIDMWSTACTVYELSTGKIMFSGKSNNEMLKCFMDLKGKIPNKIIKRGHFKGQHFDANCNFLYRELDKVTEREKVVVMSNIKATRHLQSELAPPHDRLPQQEAKKITQLGDLLERMLTLDPAKRASVDHCLAHPFIQEKI</sequence>
<feature type="compositionally biased region" description="Polar residues" evidence="13">
    <location>
        <begin position="269"/>
        <end position="293"/>
    </location>
</feature>
<keyword evidence="6" id="KW-0067">ATP-binding</keyword>
<proteinExistence type="inferred from homology"/>
<keyword evidence="3" id="KW-0808">Transferase</keyword>
<protein>
    <recommendedName>
        <fullName evidence="8">Serine/threonine-protein kinase PRP4 homolog</fullName>
        <ecNumber evidence="1">2.7.11.1</ecNumber>
    </recommendedName>
    <alternativeName>
        <fullName evidence="9">PRP4 pre-mRNA-processing factor 4 homolog</fullName>
    </alternativeName>
</protein>
<dbReference type="CDD" id="cd14135">
    <property type="entry name" value="STKc_PRP4"/>
    <property type="match status" value="1"/>
</dbReference>
<keyword evidence="4" id="KW-0547">Nucleotide-binding</keyword>
<dbReference type="InterPro" id="IPR011009">
    <property type="entry name" value="Kinase-like_dom_sf"/>
</dbReference>
<evidence type="ECO:0000313" key="18">
    <source>
        <dbReference type="RefSeq" id="XP_052759438.1"/>
    </source>
</evidence>
<comment type="catalytic activity">
    <reaction evidence="12">
        <text>L-seryl-[protein] + ATP = O-phospho-L-seryl-[protein] + ADP + H(+)</text>
        <dbReference type="Rhea" id="RHEA:17989"/>
        <dbReference type="Rhea" id="RHEA-COMP:9863"/>
        <dbReference type="Rhea" id="RHEA-COMP:11604"/>
        <dbReference type="ChEBI" id="CHEBI:15378"/>
        <dbReference type="ChEBI" id="CHEBI:29999"/>
        <dbReference type="ChEBI" id="CHEBI:30616"/>
        <dbReference type="ChEBI" id="CHEBI:83421"/>
        <dbReference type="ChEBI" id="CHEBI:456216"/>
        <dbReference type="EC" id="2.7.11.1"/>
    </reaction>
    <physiologicalReaction direction="left-to-right" evidence="12">
        <dbReference type="Rhea" id="RHEA:17990"/>
    </physiologicalReaction>
</comment>
<comment type="subunit">
    <text evidence="10">Interacts with CLK1 C-terminus. Associates with the U5 snRNP and NCOR1 deacetylase complexes. Identified in the spliceosome C complex.</text>
</comment>
<evidence type="ECO:0000256" key="3">
    <source>
        <dbReference type="ARBA" id="ARBA00022679"/>
    </source>
</evidence>
<feature type="compositionally biased region" description="Basic residues" evidence="13">
    <location>
        <begin position="203"/>
        <end position="213"/>
    </location>
</feature>
<dbReference type="Proteomes" id="UP001652740">
    <property type="component" value="Unplaced"/>
</dbReference>
<evidence type="ECO:0000313" key="20">
    <source>
        <dbReference type="RefSeq" id="XP_052759447.1"/>
    </source>
</evidence>
<feature type="compositionally biased region" description="Basic and acidic residues" evidence="13">
    <location>
        <begin position="61"/>
        <end position="70"/>
    </location>
</feature>
<evidence type="ECO:0000256" key="12">
    <source>
        <dbReference type="ARBA" id="ARBA00048977"/>
    </source>
</evidence>
<evidence type="ECO:0000256" key="7">
    <source>
        <dbReference type="ARBA" id="ARBA00023596"/>
    </source>
</evidence>
<dbReference type="GO" id="GO:0016301">
    <property type="term" value="F:kinase activity"/>
    <property type="evidence" value="ECO:0007669"/>
    <property type="project" value="UniProtKB-KW"/>
</dbReference>
<dbReference type="SUPFAM" id="SSF56112">
    <property type="entry name" value="Protein kinase-like (PK-like)"/>
    <property type="match status" value="1"/>
</dbReference>
<evidence type="ECO:0000313" key="16">
    <source>
        <dbReference type="RefSeq" id="XP_026761115.2"/>
    </source>
</evidence>
<dbReference type="InterPro" id="IPR000719">
    <property type="entry name" value="Prot_kinase_dom"/>
</dbReference>
<dbReference type="SMART" id="SM00220">
    <property type="entry name" value="S_TKc"/>
    <property type="match status" value="1"/>
</dbReference>
<feature type="domain" description="Protein kinase" evidence="14">
    <location>
        <begin position="398"/>
        <end position="714"/>
    </location>
</feature>